<reference evidence="1 2" key="1">
    <citation type="submission" date="2019-09" db="EMBL/GenBank/DDBJ databases">
        <title>Complete genome sequence of Arachidicoccus sp. B3-10 isolated from apple orchard soil.</title>
        <authorList>
            <person name="Kim H.S."/>
            <person name="Han K.-I."/>
            <person name="Suh M.K."/>
            <person name="Lee K.C."/>
            <person name="Eom M.K."/>
            <person name="Kim J.-S."/>
            <person name="Kang S.W."/>
            <person name="Sin Y."/>
            <person name="Lee J.-S."/>
        </authorList>
    </citation>
    <scope>NUCLEOTIDE SEQUENCE [LARGE SCALE GENOMIC DNA]</scope>
    <source>
        <strain evidence="1 2">B3-10</strain>
    </source>
</reference>
<dbReference type="Pfam" id="PF12771">
    <property type="entry name" value="SusD-like_2"/>
    <property type="match status" value="1"/>
</dbReference>
<dbReference type="PROSITE" id="PS51257">
    <property type="entry name" value="PROKAR_LIPOPROTEIN"/>
    <property type="match status" value="1"/>
</dbReference>
<dbReference type="Proteomes" id="UP000292424">
    <property type="component" value="Chromosome"/>
</dbReference>
<accession>A0A5P2G3N6</accession>
<dbReference type="OrthoDB" id="9766256at2"/>
<protein>
    <submittedName>
        <fullName evidence="1">SusD/RagB family nutrient-binding outer membrane lipoprotein</fullName>
    </submittedName>
</protein>
<dbReference type="SUPFAM" id="SSF48452">
    <property type="entry name" value="TPR-like"/>
    <property type="match status" value="1"/>
</dbReference>
<gene>
    <name evidence="1" type="ORF">E0W69_014490</name>
</gene>
<dbReference type="InterPro" id="IPR011990">
    <property type="entry name" value="TPR-like_helical_dom_sf"/>
</dbReference>
<keyword evidence="1" id="KW-0449">Lipoprotein</keyword>
<dbReference type="EMBL" id="CP044016">
    <property type="protein sequence ID" value="QES89817.1"/>
    <property type="molecule type" value="Genomic_DNA"/>
</dbReference>
<dbReference type="AlphaFoldDB" id="A0A5P2G3N6"/>
<sequence length="536" mass="60037">MYINKYKYLIIGCFTLFFISCKKTIEKLQSNPNQGEEVTPSLLLGTILTDMSGTGSVGQLGGSGSWDNVQKYNQYFLGAYAYYGDNQYSWSNATFDSYTVLKNVNQMEKEALRTALGTVNVYEAIGKFVKAYYFYNQTSMNGDIPMKDALLGSDNLQPTYSAQKDVFQYVLNVLDSANTDFQTLITSNDVTLTGSVQDIYYAGDLSKWQQAVNAFKLRVLISLSKKSSDADLDVATQFSNIINNPAKYPLLSSSANDLEFTYVTTYNQYPLNMVNFGSTASRYAMAQTYVKSLTDLQDPRVYVNCEPAWGYMNNNNITDTLDFNAFVGESTGASIATIEQEASARTVSFINRNRYYNSYVGIPDKLVSYAEMCFNIAEAINRGWVSGDAETWYKEGITTSFASNDLNIADTSFKAYFLPSGSLTSIKAFPFTFKFDNYYNQSAVKYVAGTTGLNQILMQKYIAMFQNSAWEGYFNYRRTGIPAFRNGTGIGNNGTIPLRWGYPQVEQNQNATNWKAALTNQGFATDDINGKMWLIQ</sequence>
<keyword evidence="2" id="KW-1185">Reference proteome</keyword>
<dbReference type="KEGG" id="arac:E0W69_014490"/>
<name>A0A5P2G3N6_9BACT</name>
<organism evidence="1 2">
    <name type="scientific">Rhizosphaericola mali</name>
    <dbReference type="NCBI Taxonomy" id="2545455"/>
    <lineage>
        <taxon>Bacteria</taxon>
        <taxon>Pseudomonadati</taxon>
        <taxon>Bacteroidota</taxon>
        <taxon>Chitinophagia</taxon>
        <taxon>Chitinophagales</taxon>
        <taxon>Chitinophagaceae</taxon>
        <taxon>Rhizosphaericola</taxon>
    </lineage>
</organism>
<dbReference type="InterPro" id="IPR041662">
    <property type="entry name" value="SusD-like_2"/>
</dbReference>
<evidence type="ECO:0000313" key="1">
    <source>
        <dbReference type="EMBL" id="QES89817.1"/>
    </source>
</evidence>
<dbReference type="RefSeq" id="WP_131330775.1">
    <property type="nucleotide sequence ID" value="NZ_CP044016.1"/>
</dbReference>
<dbReference type="Gene3D" id="1.25.40.390">
    <property type="match status" value="1"/>
</dbReference>
<evidence type="ECO:0000313" key="2">
    <source>
        <dbReference type="Proteomes" id="UP000292424"/>
    </source>
</evidence>
<proteinExistence type="predicted"/>